<reference evidence="12 13" key="1">
    <citation type="submission" date="2018-03" db="EMBL/GenBank/DDBJ databases">
        <title>Genomic Encyclopedia of Type Strains, Phase III (KMG-III): the genomes of soil and plant-associated and newly described type strains.</title>
        <authorList>
            <person name="Whitman W."/>
        </authorList>
    </citation>
    <scope>NUCLEOTIDE SEQUENCE [LARGE SCALE GENOMIC DNA]</scope>
    <source>
        <strain evidence="12 13">CGMCC 4.7125</strain>
    </source>
</reference>
<dbReference type="InterPro" id="IPR005320">
    <property type="entry name" value="Peptidase_S51"/>
</dbReference>
<evidence type="ECO:0000256" key="3">
    <source>
        <dbReference type="ARBA" id="ARBA00022490"/>
    </source>
</evidence>
<dbReference type="PANTHER" id="PTHR20842">
    <property type="entry name" value="PROTEASE S51 ALPHA-ASPARTYL DIPEPTIDASE"/>
    <property type="match status" value="1"/>
</dbReference>
<keyword evidence="3" id="KW-0963">Cytoplasm</keyword>
<dbReference type="NCBIfam" id="NF003642">
    <property type="entry name" value="PRK05282.1"/>
    <property type="match status" value="1"/>
</dbReference>
<comment type="similarity">
    <text evidence="2">Belongs to the peptidase S51 family.</text>
</comment>
<dbReference type="GO" id="GO:0006508">
    <property type="term" value="P:proteolysis"/>
    <property type="evidence" value="ECO:0007669"/>
    <property type="project" value="UniProtKB-KW"/>
</dbReference>
<evidence type="ECO:0000256" key="11">
    <source>
        <dbReference type="SAM" id="MobiDB-lite"/>
    </source>
</evidence>
<name>A0A2T0LS94_9PSEU</name>
<keyword evidence="7" id="KW-0224">Dipeptidase</keyword>
<dbReference type="EC" id="3.4.13.21" evidence="9"/>
<accession>A0A2T0LS94</accession>
<evidence type="ECO:0000313" key="13">
    <source>
        <dbReference type="Proteomes" id="UP000238362"/>
    </source>
</evidence>
<feature type="region of interest" description="Disordered" evidence="11">
    <location>
        <begin position="222"/>
        <end position="244"/>
    </location>
</feature>
<dbReference type="GO" id="GO:0008236">
    <property type="term" value="F:serine-type peptidase activity"/>
    <property type="evidence" value="ECO:0007669"/>
    <property type="project" value="UniProtKB-KW"/>
</dbReference>
<dbReference type="PANTHER" id="PTHR20842:SF0">
    <property type="entry name" value="ALPHA-ASPARTYL DIPEPTIDASE"/>
    <property type="match status" value="1"/>
</dbReference>
<evidence type="ECO:0000256" key="1">
    <source>
        <dbReference type="ARBA" id="ARBA00004496"/>
    </source>
</evidence>
<evidence type="ECO:0000256" key="4">
    <source>
        <dbReference type="ARBA" id="ARBA00022670"/>
    </source>
</evidence>
<dbReference type="GO" id="GO:0016805">
    <property type="term" value="F:dipeptidase activity"/>
    <property type="evidence" value="ECO:0007669"/>
    <property type="project" value="UniProtKB-KW"/>
</dbReference>
<dbReference type="GO" id="GO:0005737">
    <property type="term" value="C:cytoplasm"/>
    <property type="evidence" value="ECO:0007669"/>
    <property type="project" value="UniProtKB-SubCell"/>
</dbReference>
<dbReference type="CDD" id="cd03146">
    <property type="entry name" value="GAT1_Peptidase_E"/>
    <property type="match status" value="1"/>
</dbReference>
<protein>
    <recommendedName>
        <fullName evidence="9">dipeptidase E</fullName>
        <ecNumber evidence="9">3.4.13.21</ecNumber>
    </recommendedName>
    <alternativeName>
        <fullName evidence="10">Asp-specific dipeptidase</fullName>
    </alternativeName>
</protein>
<dbReference type="InterPro" id="IPR029062">
    <property type="entry name" value="Class_I_gatase-like"/>
</dbReference>
<keyword evidence="6" id="KW-0720">Serine protease</keyword>
<proteinExistence type="inferred from homology"/>
<feature type="compositionally biased region" description="Gly residues" evidence="11">
    <location>
        <begin position="234"/>
        <end position="244"/>
    </location>
</feature>
<keyword evidence="5" id="KW-0378">Hydrolase</keyword>
<gene>
    <name evidence="12" type="ORF">B0I33_107118</name>
</gene>
<evidence type="ECO:0000313" key="12">
    <source>
        <dbReference type="EMBL" id="PRX46541.1"/>
    </source>
</evidence>
<comment type="catalytic activity">
    <reaction evidence="8">
        <text>Dipeptidase E catalyzes the hydrolysis of dipeptides Asp-|-Xaa. It does not act on peptides with N-terminal Glu, Asn or Gln, nor does it cleave isoaspartyl peptides.</text>
        <dbReference type="EC" id="3.4.13.21"/>
    </reaction>
</comment>
<keyword evidence="4" id="KW-0645">Protease</keyword>
<evidence type="ECO:0000256" key="7">
    <source>
        <dbReference type="ARBA" id="ARBA00022997"/>
    </source>
</evidence>
<dbReference type="Pfam" id="PF03575">
    <property type="entry name" value="Peptidase_S51"/>
    <property type="match status" value="1"/>
</dbReference>
<dbReference type="RefSeq" id="WP_106179948.1">
    <property type="nucleotide sequence ID" value="NZ_PVNH01000007.1"/>
</dbReference>
<dbReference type="AlphaFoldDB" id="A0A2T0LS94"/>
<comment type="subcellular location">
    <subcellularLocation>
        <location evidence="1">Cytoplasm</location>
    </subcellularLocation>
</comment>
<evidence type="ECO:0000256" key="2">
    <source>
        <dbReference type="ARBA" id="ARBA00006534"/>
    </source>
</evidence>
<dbReference type="OrthoDB" id="3373764at2"/>
<evidence type="ECO:0000256" key="5">
    <source>
        <dbReference type="ARBA" id="ARBA00022801"/>
    </source>
</evidence>
<evidence type="ECO:0000256" key="9">
    <source>
        <dbReference type="ARBA" id="ARBA00066675"/>
    </source>
</evidence>
<dbReference type="FunFam" id="3.40.50.880:FF:000007">
    <property type="entry name" value="Peptidase E"/>
    <property type="match status" value="1"/>
</dbReference>
<evidence type="ECO:0000256" key="10">
    <source>
        <dbReference type="ARBA" id="ARBA00075877"/>
    </source>
</evidence>
<organism evidence="12 13">
    <name type="scientific">Prauserella shujinwangii</name>
    <dbReference type="NCBI Taxonomy" id="1453103"/>
    <lineage>
        <taxon>Bacteria</taxon>
        <taxon>Bacillati</taxon>
        <taxon>Actinomycetota</taxon>
        <taxon>Actinomycetes</taxon>
        <taxon>Pseudonocardiales</taxon>
        <taxon>Pseudonocardiaceae</taxon>
        <taxon>Prauserella</taxon>
    </lineage>
</organism>
<dbReference type="SUPFAM" id="SSF52317">
    <property type="entry name" value="Class I glutamine amidotransferase-like"/>
    <property type="match status" value="1"/>
</dbReference>
<keyword evidence="13" id="KW-1185">Reference proteome</keyword>
<comment type="caution">
    <text evidence="12">The sequence shown here is derived from an EMBL/GenBank/DDBJ whole genome shotgun (WGS) entry which is preliminary data.</text>
</comment>
<dbReference type="Proteomes" id="UP000238362">
    <property type="component" value="Unassembled WGS sequence"/>
</dbReference>
<evidence type="ECO:0000256" key="6">
    <source>
        <dbReference type="ARBA" id="ARBA00022825"/>
    </source>
</evidence>
<dbReference type="Gene3D" id="3.40.50.880">
    <property type="match status" value="1"/>
</dbReference>
<sequence length="244" mass="25972">MRLLLLSNSAAPGQGFLEHAASALGPFLDGVRRLVFVPFALADHDGYTAVVAGALAPYGVEVTGAHRGRPEDLLDSAGAVFVGGGNTFRLLRELYARDLVRSLRERIADGLRYAGSSAGTNVACPTIRTTNDMPIVRPPTFDALGLVPFQLNPHYLDPDPASTHMGETREERLLQFLEEDDVPVLGLREGTWLERDGDRLALGGAAAGARLFRRGRAPAEVPTGADLGELLREPGGGPGRATAR</sequence>
<evidence type="ECO:0000256" key="8">
    <source>
        <dbReference type="ARBA" id="ARBA00050239"/>
    </source>
</evidence>
<dbReference type="EMBL" id="PVNH01000007">
    <property type="protein sequence ID" value="PRX46541.1"/>
    <property type="molecule type" value="Genomic_DNA"/>
</dbReference>